<dbReference type="PANTHER" id="PTHR40465">
    <property type="entry name" value="CHROMOSOME 1, WHOLE GENOME SHOTGUN SEQUENCE"/>
    <property type="match status" value="1"/>
</dbReference>
<feature type="domain" description="DUF6534" evidence="3">
    <location>
        <begin position="168"/>
        <end position="254"/>
    </location>
</feature>
<dbReference type="InParanoid" id="A8PI35"/>
<feature type="transmembrane region" description="Helical" evidence="2">
    <location>
        <begin position="158"/>
        <end position="182"/>
    </location>
</feature>
<evidence type="ECO:0000313" key="5">
    <source>
        <dbReference type="Proteomes" id="UP000001861"/>
    </source>
</evidence>
<feature type="transmembrane region" description="Helical" evidence="2">
    <location>
        <begin position="228"/>
        <end position="250"/>
    </location>
</feature>
<keyword evidence="2" id="KW-0472">Membrane</keyword>
<dbReference type="KEGG" id="cci:CC1G_13242"/>
<feature type="region of interest" description="Disordered" evidence="1">
    <location>
        <begin position="303"/>
        <end position="323"/>
    </location>
</feature>
<evidence type="ECO:0000259" key="3">
    <source>
        <dbReference type="Pfam" id="PF20152"/>
    </source>
</evidence>
<name>A8PI35_COPC7</name>
<dbReference type="OrthoDB" id="2535105at2759"/>
<proteinExistence type="predicted"/>
<gene>
    <name evidence="4" type="ORF">CC1G_13242</name>
</gene>
<evidence type="ECO:0000256" key="1">
    <source>
        <dbReference type="SAM" id="MobiDB-lite"/>
    </source>
</evidence>
<feature type="region of interest" description="Disordered" evidence="1">
    <location>
        <begin position="252"/>
        <end position="282"/>
    </location>
</feature>
<dbReference type="OMA" id="HDWIMAL"/>
<feature type="transmembrane region" description="Helical" evidence="2">
    <location>
        <begin position="88"/>
        <end position="108"/>
    </location>
</feature>
<comment type="caution">
    <text evidence="4">The sequence shown here is derived from an EMBL/GenBank/DDBJ whole genome shotgun (WGS) entry which is preliminary data.</text>
</comment>
<dbReference type="HOGENOM" id="CLU_046025_0_1_1"/>
<feature type="transmembrane region" description="Helical" evidence="2">
    <location>
        <begin position="203"/>
        <end position="222"/>
    </location>
</feature>
<accession>A8PI35</accession>
<feature type="compositionally biased region" description="Polar residues" evidence="1">
    <location>
        <begin position="252"/>
        <end position="272"/>
    </location>
</feature>
<dbReference type="EMBL" id="AACS02000020">
    <property type="protein sequence ID" value="EAU80310.2"/>
    <property type="molecule type" value="Genomic_DNA"/>
</dbReference>
<protein>
    <recommendedName>
        <fullName evidence="3">DUF6534 domain-containing protein</fullName>
    </recommendedName>
</protein>
<keyword evidence="2" id="KW-0812">Transmembrane</keyword>
<feature type="transmembrane region" description="Helical" evidence="2">
    <location>
        <begin position="48"/>
        <end position="68"/>
    </location>
</feature>
<keyword evidence="2" id="KW-1133">Transmembrane helix</keyword>
<dbReference type="InterPro" id="IPR045339">
    <property type="entry name" value="DUF6534"/>
</dbReference>
<dbReference type="RefSeq" id="XP_001841510.2">
    <property type="nucleotide sequence ID" value="XM_001841458.2"/>
</dbReference>
<reference evidence="4 5" key="1">
    <citation type="journal article" date="2010" name="Proc. Natl. Acad. Sci. U.S.A.">
        <title>Insights into evolution of multicellular fungi from the assembled chromosomes of the mushroom Coprinopsis cinerea (Coprinus cinereus).</title>
        <authorList>
            <person name="Stajich J.E."/>
            <person name="Wilke S.K."/>
            <person name="Ahren D."/>
            <person name="Au C.H."/>
            <person name="Birren B.W."/>
            <person name="Borodovsky M."/>
            <person name="Burns C."/>
            <person name="Canback B."/>
            <person name="Casselton L.A."/>
            <person name="Cheng C.K."/>
            <person name="Deng J."/>
            <person name="Dietrich F.S."/>
            <person name="Fargo D.C."/>
            <person name="Farman M.L."/>
            <person name="Gathman A.C."/>
            <person name="Goldberg J."/>
            <person name="Guigo R."/>
            <person name="Hoegger P.J."/>
            <person name="Hooker J.B."/>
            <person name="Huggins A."/>
            <person name="James T.Y."/>
            <person name="Kamada T."/>
            <person name="Kilaru S."/>
            <person name="Kodira C."/>
            <person name="Kues U."/>
            <person name="Kupfer D."/>
            <person name="Kwan H.S."/>
            <person name="Lomsadze A."/>
            <person name="Li W."/>
            <person name="Lilly W.W."/>
            <person name="Ma L.J."/>
            <person name="Mackey A.J."/>
            <person name="Manning G."/>
            <person name="Martin F."/>
            <person name="Muraguchi H."/>
            <person name="Natvig D.O."/>
            <person name="Palmerini H."/>
            <person name="Ramesh M.A."/>
            <person name="Rehmeyer C.J."/>
            <person name="Roe B.A."/>
            <person name="Shenoy N."/>
            <person name="Stanke M."/>
            <person name="Ter-Hovhannisyan V."/>
            <person name="Tunlid A."/>
            <person name="Velagapudi R."/>
            <person name="Vision T.J."/>
            <person name="Zeng Q."/>
            <person name="Zolan M.E."/>
            <person name="Pukkila P.J."/>
        </authorList>
    </citation>
    <scope>NUCLEOTIDE SEQUENCE [LARGE SCALE GENOMIC DNA]</scope>
    <source>
        <strain evidence="5">Okayama-7 / 130 / ATCC MYA-4618 / FGSC 9003</strain>
    </source>
</reference>
<dbReference type="PANTHER" id="PTHR40465:SF1">
    <property type="entry name" value="DUF6534 DOMAIN-CONTAINING PROTEIN"/>
    <property type="match status" value="1"/>
</dbReference>
<dbReference type="Pfam" id="PF20152">
    <property type="entry name" value="DUF6534"/>
    <property type="match status" value="1"/>
</dbReference>
<dbReference type="AlphaFoldDB" id="A8PI35"/>
<dbReference type="Proteomes" id="UP000001861">
    <property type="component" value="Unassembled WGS sequence"/>
</dbReference>
<feature type="transmembrane region" description="Helical" evidence="2">
    <location>
        <begin position="12"/>
        <end position="36"/>
    </location>
</feature>
<sequence>MSSDINLHNTVGALQIGSVFSIFLYGILTLQAHVYYQQYKQDRWQFRVLVPLIWLFDLGHTFCINAEIYKATVTNWGQPEKLYPFPFLGASTAIGGTITFLAQGFFSFRVYRALRKPWNFVGAGTFVVALFRLIGSIVLAVLGVRAPTIDAYRNDHGWLAITLLVLGAIIDLVVAGSLLFYFYGKREKVFARSSDIVDRVIQFTLCTGLLPSVSAVVMVIVYNVDSDAMIWLAIYTCLAKLYSNSVLASLNSRSTPRSTFSKSASMDPSTVRPSRPRQNRPGEVVIEMKSTVAHYIDDHQDYMNKPYDLERSQTPMDDGPKAR</sequence>
<organism evidence="4 5">
    <name type="scientific">Coprinopsis cinerea (strain Okayama-7 / 130 / ATCC MYA-4618 / FGSC 9003)</name>
    <name type="common">Inky cap fungus</name>
    <name type="synonym">Hormographiella aspergillata</name>
    <dbReference type="NCBI Taxonomy" id="240176"/>
    <lineage>
        <taxon>Eukaryota</taxon>
        <taxon>Fungi</taxon>
        <taxon>Dikarya</taxon>
        <taxon>Basidiomycota</taxon>
        <taxon>Agaricomycotina</taxon>
        <taxon>Agaricomycetes</taxon>
        <taxon>Agaricomycetidae</taxon>
        <taxon>Agaricales</taxon>
        <taxon>Agaricineae</taxon>
        <taxon>Psathyrellaceae</taxon>
        <taxon>Coprinopsis</taxon>
    </lineage>
</organism>
<dbReference type="eggNOG" id="ENOG502SQQU">
    <property type="taxonomic scope" value="Eukaryota"/>
</dbReference>
<dbReference type="STRING" id="240176.A8PI35"/>
<dbReference type="GeneID" id="6018212"/>
<feature type="transmembrane region" description="Helical" evidence="2">
    <location>
        <begin position="120"/>
        <end position="146"/>
    </location>
</feature>
<evidence type="ECO:0000256" key="2">
    <source>
        <dbReference type="SAM" id="Phobius"/>
    </source>
</evidence>
<evidence type="ECO:0000313" key="4">
    <source>
        <dbReference type="EMBL" id="EAU80310.2"/>
    </source>
</evidence>
<dbReference type="VEuPathDB" id="FungiDB:CC1G_13242"/>
<keyword evidence="5" id="KW-1185">Reference proteome</keyword>